<sequence>MESAFIVEFEHNFVPNREDQDNSCIFWNLHFVSKVVKFVAKLPKPSPRSSIIDPMSRLEKTLSFPSPFFSRSFPTGYAPVNSEFLEIRELASDQWHELGILVKGCLALLGESGFGCEE</sequence>
<reference evidence="1 2" key="1">
    <citation type="journal article" date="2019" name="Sci. Rep.">
        <title>Orb-weaving spider Araneus ventricosus genome elucidates the spidroin gene catalogue.</title>
        <authorList>
            <person name="Kono N."/>
            <person name="Nakamura H."/>
            <person name="Ohtoshi R."/>
            <person name="Moran D.A.P."/>
            <person name="Shinohara A."/>
            <person name="Yoshida Y."/>
            <person name="Fujiwara M."/>
            <person name="Mori M."/>
            <person name="Tomita M."/>
            <person name="Arakawa K."/>
        </authorList>
    </citation>
    <scope>NUCLEOTIDE SEQUENCE [LARGE SCALE GENOMIC DNA]</scope>
</reference>
<comment type="caution">
    <text evidence="1">The sequence shown here is derived from an EMBL/GenBank/DDBJ whole genome shotgun (WGS) entry which is preliminary data.</text>
</comment>
<organism evidence="1 2">
    <name type="scientific">Araneus ventricosus</name>
    <name type="common">Orbweaver spider</name>
    <name type="synonym">Epeira ventricosa</name>
    <dbReference type="NCBI Taxonomy" id="182803"/>
    <lineage>
        <taxon>Eukaryota</taxon>
        <taxon>Metazoa</taxon>
        <taxon>Ecdysozoa</taxon>
        <taxon>Arthropoda</taxon>
        <taxon>Chelicerata</taxon>
        <taxon>Arachnida</taxon>
        <taxon>Araneae</taxon>
        <taxon>Araneomorphae</taxon>
        <taxon>Entelegynae</taxon>
        <taxon>Araneoidea</taxon>
        <taxon>Araneidae</taxon>
        <taxon>Araneus</taxon>
    </lineage>
</organism>
<dbReference type="Proteomes" id="UP000499080">
    <property type="component" value="Unassembled WGS sequence"/>
</dbReference>
<dbReference type="EMBL" id="BGPR01029142">
    <property type="protein sequence ID" value="GBO00748.1"/>
    <property type="molecule type" value="Genomic_DNA"/>
</dbReference>
<keyword evidence="2" id="KW-1185">Reference proteome</keyword>
<protein>
    <submittedName>
        <fullName evidence="1">Uncharacterized protein</fullName>
    </submittedName>
</protein>
<name>A0A4Y2TJL7_ARAVE</name>
<evidence type="ECO:0000313" key="2">
    <source>
        <dbReference type="Proteomes" id="UP000499080"/>
    </source>
</evidence>
<evidence type="ECO:0000313" key="1">
    <source>
        <dbReference type="EMBL" id="GBO00748.1"/>
    </source>
</evidence>
<dbReference type="AlphaFoldDB" id="A0A4Y2TJL7"/>
<accession>A0A4Y2TJL7</accession>
<proteinExistence type="predicted"/>
<gene>
    <name evidence="1" type="ORF">AVEN_213475_1</name>
</gene>